<proteinExistence type="predicted"/>
<dbReference type="Proteomes" id="UP000324832">
    <property type="component" value="Unassembled WGS sequence"/>
</dbReference>
<sequence length="269" mass="30479">MDKIPGQKRNERRYFVQIDFSELAPNEAMQFLTDDPLEVMLARETGVAAPSADMTTALDISAGARKSRATDDNLHPSLHLHEGNNKEIVVETDTTMTKKDRTEEDMTLEPIDADNTRNDPKAVKFAGAAMFQRPAHPHRPGSSLPQSLARIFLRNIAARQAVPQPDDHWELTEQLKKRLLRKFLLPNEWGIEGTMHKIWRLLSYGRVQSISFEQLLNDAVVPGHSRLIATECFMSILKLRQHGFVKVTVVPGTNEIKDIYLGPLMQKHI</sequence>
<dbReference type="AlphaFoldDB" id="A0A5E4Q0J0"/>
<dbReference type="EMBL" id="FZQP02000926">
    <property type="protein sequence ID" value="VVC90992.1"/>
    <property type="molecule type" value="Genomic_DNA"/>
</dbReference>
<gene>
    <name evidence="1" type="ORF">LSINAPIS_LOCUS3781</name>
</gene>
<organism evidence="1 2">
    <name type="scientific">Leptidea sinapis</name>
    <dbReference type="NCBI Taxonomy" id="189913"/>
    <lineage>
        <taxon>Eukaryota</taxon>
        <taxon>Metazoa</taxon>
        <taxon>Ecdysozoa</taxon>
        <taxon>Arthropoda</taxon>
        <taxon>Hexapoda</taxon>
        <taxon>Insecta</taxon>
        <taxon>Pterygota</taxon>
        <taxon>Neoptera</taxon>
        <taxon>Endopterygota</taxon>
        <taxon>Lepidoptera</taxon>
        <taxon>Glossata</taxon>
        <taxon>Ditrysia</taxon>
        <taxon>Papilionoidea</taxon>
        <taxon>Pieridae</taxon>
        <taxon>Dismorphiinae</taxon>
        <taxon>Leptidea</taxon>
    </lineage>
</organism>
<name>A0A5E4Q0J0_9NEOP</name>
<protein>
    <submittedName>
        <fullName evidence="1">Uncharacterized protein</fullName>
    </submittedName>
</protein>
<evidence type="ECO:0000313" key="2">
    <source>
        <dbReference type="Proteomes" id="UP000324832"/>
    </source>
</evidence>
<accession>A0A5E4Q0J0</accession>
<evidence type="ECO:0000313" key="1">
    <source>
        <dbReference type="EMBL" id="VVC90992.1"/>
    </source>
</evidence>
<keyword evidence="2" id="KW-1185">Reference proteome</keyword>
<reference evidence="1 2" key="1">
    <citation type="submission" date="2017-07" db="EMBL/GenBank/DDBJ databases">
        <authorList>
            <person name="Talla V."/>
            <person name="Backstrom N."/>
        </authorList>
    </citation>
    <scope>NUCLEOTIDE SEQUENCE [LARGE SCALE GENOMIC DNA]</scope>
</reference>